<sequence>MIKNNKRIKLVIAAGVCAFIGLSATIMHLVNTNNNKNEQSAEVSKSEENPQFQDDEKNNEESATKPDVKEDTDKNKSESKSTNNVEKPTESKSKQTTGVKSKSSTGSKTFTKVKGGGDYIKTLNAINSILDDPNLLDGSTLEMKSKVNQEYDLWDGYLNEIYKVISYNLPENEKQDLVAKENAWIKEKESKAKLAGDKYKGGTAENLAYSISAAKSTRDRCYELINTYMVTDD</sequence>
<dbReference type="PANTHER" id="PTHR39176:SF1">
    <property type="entry name" value="PERIPLASMIC PROTEIN"/>
    <property type="match status" value="1"/>
</dbReference>
<keyword evidence="2" id="KW-0732">Signal</keyword>
<dbReference type="STRING" id="169679.CSACC_24920"/>
<feature type="chain" id="PRO_5038507652" description="Lysozyme inhibitor LprI-like N-terminal domain-containing protein" evidence="2">
    <location>
        <begin position="25"/>
        <end position="233"/>
    </location>
</feature>
<dbReference type="AlphaFoldDB" id="A0A1S8MNV6"/>
<dbReference type="PANTHER" id="PTHR39176">
    <property type="entry name" value="PERIPLASMIC PROTEIN-RELATED"/>
    <property type="match status" value="1"/>
</dbReference>
<comment type="caution">
    <text evidence="4">The sequence shown here is derived from an EMBL/GenBank/DDBJ whole genome shotgun (WGS) entry which is preliminary data.</text>
</comment>
<evidence type="ECO:0000259" key="3">
    <source>
        <dbReference type="Pfam" id="PF07007"/>
    </source>
</evidence>
<dbReference type="Proteomes" id="UP000191154">
    <property type="component" value="Unassembled WGS sequence"/>
</dbReference>
<gene>
    <name evidence="4" type="ORF">CLOSAC_44580</name>
</gene>
<dbReference type="Pfam" id="PF07007">
    <property type="entry name" value="LprI"/>
    <property type="match status" value="1"/>
</dbReference>
<feature type="compositionally biased region" description="Low complexity" evidence="1">
    <location>
        <begin position="94"/>
        <end position="108"/>
    </location>
</feature>
<dbReference type="RefSeq" id="WP_176127725.1">
    <property type="nucleotide sequence ID" value="NZ_LZYZ01000011.1"/>
</dbReference>
<dbReference type="InterPro" id="IPR009739">
    <property type="entry name" value="LprI-like_N"/>
</dbReference>
<reference evidence="4 5" key="1">
    <citation type="submission" date="2016-05" db="EMBL/GenBank/DDBJ databases">
        <title>Microbial solvent formation.</title>
        <authorList>
            <person name="Poehlein A."/>
            <person name="Montoya Solano J.D."/>
            <person name="Flitsch S."/>
            <person name="Krabben P."/>
            <person name="Duerre P."/>
            <person name="Daniel R."/>
        </authorList>
    </citation>
    <scope>NUCLEOTIDE SEQUENCE [LARGE SCALE GENOMIC DNA]</scope>
    <source>
        <strain evidence="4 5">L1-8</strain>
    </source>
</reference>
<proteinExistence type="predicted"/>
<evidence type="ECO:0000313" key="5">
    <source>
        <dbReference type="Proteomes" id="UP000191154"/>
    </source>
</evidence>
<feature type="domain" description="Lysozyme inhibitor LprI-like N-terminal" evidence="3">
    <location>
        <begin position="138"/>
        <end position="224"/>
    </location>
</feature>
<dbReference type="Gene3D" id="1.20.1270.180">
    <property type="match status" value="1"/>
</dbReference>
<evidence type="ECO:0000256" key="1">
    <source>
        <dbReference type="SAM" id="MobiDB-lite"/>
    </source>
</evidence>
<feature type="region of interest" description="Disordered" evidence="1">
    <location>
        <begin position="37"/>
        <end position="108"/>
    </location>
</feature>
<feature type="compositionally biased region" description="Basic and acidic residues" evidence="1">
    <location>
        <begin position="44"/>
        <end position="79"/>
    </location>
</feature>
<dbReference type="EMBL" id="LZYZ01000011">
    <property type="protein sequence ID" value="OOM05879.1"/>
    <property type="molecule type" value="Genomic_DNA"/>
</dbReference>
<evidence type="ECO:0000313" key="4">
    <source>
        <dbReference type="EMBL" id="OOM05879.1"/>
    </source>
</evidence>
<name>A0A1S8MNV6_CLOSA</name>
<protein>
    <recommendedName>
        <fullName evidence="3">Lysozyme inhibitor LprI-like N-terminal domain-containing protein</fullName>
    </recommendedName>
</protein>
<evidence type="ECO:0000256" key="2">
    <source>
        <dbReference type="SAM" id="SignalP"/>
    </source>
</evidence>
<accession>A0A1S8MNV6</accession>
<feature type="signal peptide" evidence="2">
    <location>
        <begin position="1"/>
        <end position="24"/>
    </location>
</feature>
<organism evidence="4 5">
    <name type="scientific">Clostridium saccharobutylicum</name>
    <dbReference type="NCBI Taxonomy" id="169679"/>
    <lineage>
        <taxon>Bacteria</taxon>
        <taxon>Bacillati</taxon>
        <taxon>Bacillota</taxon>
        <taxon>Clostridia</taxon>
        <taxon>Eubacteriales</taxon>
        <taxon>Clostridiaceae</taxon>
        <taxon>Clostridium</taxon>
    </lineage>
</organism>